<dbReference type="Proteomes" id="UP000236333">
    <property type="component" value="Unassembled WGS sequence"/>
</dbReference>
<dbReference type="AlphaFoldDB" id="A0A2J8AIG3"/>
<dbReference type="EMBL" id="PGGS01000011">
    <property type="protein sequence ID" value="PNH12310.1"/>
    <property type="molecule type" value="Genomic_DNA"/>
</dbReference>
<evidence type="ECO:0000313" key="2">
    <source>
        <dbReference type="EMBL" id="PNH12310.1"/>
    </source>
</evidence>
<feature type="region of interest" description="Disordered" evidence="1">
    <location>
        <begin position="314"/>
        <end position="388"/>
    </location>
</feature>
<protein>
    <submittedName>
        <fullName evidence="2">Uncharacterized protein</fullName>
    </submittedName>
</protein>
<feature type="region of interest" description="Disordered" evidence="1">
    <location>
        <begin position="106"/>
        <end position="192"/>
    </location>
</feature>
<keyword evidence="3" id="KW-1185">Reference proteome</keyword>
<gene>
    <name evidence="2" type="ORF">TSOC_000795</name>
</gene>
<sequence length="864" mass="87211">MTHSAGEAHKADKTTSATRQAFTAAIIQALSAADDRRVPSASDLGQQAYGKLQYDLPLVSSEELHGLAGTLRESVHVKSGQPPLPLTLRLLENVLAGARPPAAAAVAPQPAATAAQHGAPGSSGPGASSIGDSNGTSSSNAAAGDPASHGGGCGSNGSSNGSHAPVPAAAGTAGPATTESAAPPSQPDPSLLTALQAGDRQQLCTAYRSVCAVLLVQLVSYCLAASEQDAWALLHGVGASEADGEEGEEGRADSGDLEQEQEGRHGAAARAGGGREQERLPSDGSDPGVDAAASKSIEAVAAAMAEEEAAVQRILSHQDGSAARPDARLYEEQEAAEEDGDDYEFEELEAAGSSSAAEPGAAAVPSAPLHRGPGSSTPHAPLPPSPPPPPPYSWPALRRVLLHLGGHVSYALLDEPGLWVDGQLLQGIFRLLRALGAHRHAQELAPLLHAYVGLVADRIAAEPAELACLDSLWDAVGVPYLASMPQAGKERRPGGAPGGRGAHGQGLLLAEASTCLSLVASLAGQLTGGAARSKLWQQVHAHMLRLLERCLSELSRMVAAPAQAGAGRGQQEGQQQQQQERQGAKAPGPAEVAAIVLVCQVLDFYVQQRPGNVDLGAALKGSGVLASLSVLFAAAGGLPGAEPLRSAALCCAASGSELHAWMLAVPGVAKTLAGPEFREAGLHEAHGSVWELLGGGGASPLALSILSAGATPEKAVRVHALLQLLSKAAACRRGGPCGGGLWGAAVDRALRELFAGLRSEQGALATGALGARGLAGGEVRAAGESSGQGADEPAGLLTGQEGGGGGGDGGVEEEGEEDDDDDDAKLQLLDPAALLRRRARQLHPACWRILKQLVAAGGGAGKTD</sequence>
<feature type="region of interest" description="Disordered" evidence="1">
    <location>
        <begin position="562"/>
        <end position="585"/>
    </location>
</feature>
<evidence type="ECO:0000256" key="1">
    <source>
        <dbReference type="SAM" id="MobiDB-lite"/>
    </source>
</evidence>
<proteinExistence type="predicted"/>
<dbReference type="OrthoDB" id="547809at2759"/>
<feature type="compositionally biased region" description="Gly residues" evidence="1">
    <location>
        <begin position="800"/>
        <end position="809"/>
    </location>
</feature>
<accession>A0A2J8AIG3</accession>
<feature type="compositionally biased region" description="Low complexity" evidence="1">
    <location>
        <begin position="156"/>
        <end position="183"/>
    </location>
</feature>
<feature type="compositionally biased region" description="Acidic residues" evidence="1">
    <location>
        <begin position="810"/>
        <end position="823"/>
    </location>
</feature>
<feature type="compositionally biased region" description="Acidic residues" evidence="1">
    <location>
        <begin position="332"/>
        <end position="349"/>
    </location>
</feature>
<reference evidence="2 3" key="1">
    <citation type="journal article" date="2017" name="Mol. Biol. Evol.">
        <title>The 4-celled Tetrabaena socialis nuclear genome reveals the essential components for genetic control of cell number at the origin of multicellularity in the volvocine lineage.</title>
        <authorList>
            <person name="Featherston J."/>
            <person name="Arakaki Y."/>
            <person name="Hanschen E.R."/>
            <person name="Ferris P.J."/>
            <person name="Michod R.E."/>
            <person name="Olson B.J.S.C."/>
            <person name="Nozaki H."/>
            <person name="Durand P.M."/>
        </authorList>
    </citation>
    <scope>NUCLEOTIDE SEQUENCE [LARGE SCALE GENOMIC DNA]</scope>
    <source>
        <strain evidence="2 3">NIES-571</strain>
    </source>
</reference>
<feature type="compositionally biased region" description="Low complexity" evidence="1">
    <location>
        <begin position="350"/>
        <end position="368"/>
    </location>
</feature>
<organism evidence="2 3">
    <name type="scientific">Tetrabaena socialis</name>
    <dbReference type="NCBI Taxonomy" id="47790"/>
    <lineage>
        <taxon>Eukaryota</taxon>
        <taxon>Viridiplantae</taxon>
        <taxon>Chlorophyta</taxon>
        <taxon>core chlorophytes</taxon>
        <taxon>Chlorophyceae</taxon>
        <taxon>CS clade</taxon>
        <taxon>Chlamydomonadales</taxon>
        <taxon>Tetrabaenaceae</taxon>
        <taxon>Tetrabaena</taxon>
    </lineage>
</organism>
<feature type="region of interest" description="Disordered" evidence="1">
    <location>
        <begin position="780"/>
        <end position="826"/>
    </location>
</feature>
<comment type="caution">
    <text evidence="2">The sequence shown here is derived from an EMBL/GenBank/DDBJ whole genome shotgun (WGS) entry which is preliminary data.</text>
</comment>
<name>A0A2J8AIG3_9CHLO</name>
<feature type="region of interest" description="Disordered" evidence="1">
    <location>
        <begin position="241"/>
        <end position="292"/>
    </location>
</feature>
<evidence type="ECO:0000313" key="3">
    <source>
        <dbReference type="Proteomes" id="UP000236333"/>
    </source>
</evidence>
<feature type="compositionally biased region" description="Low complexity" evidence="1">
    <location>
        <begin position="106"/>
        <end position="145"/>
    </location>
</feature>